<feature type="transmembrane region" description="Helical" evidence="1">
    <location>
        <begin position="103"/>
        <end position="126"/>
    </location>
</feature>
<comment type="caution">
    <text evidence="2">The sequence shown here is derived from an EMBL/GenBank/DDBJ whole genome shotgun (WGS) entry which is preliminary data.</text>
</comment>
<evidence type="ECO:0000256" key="1">
    <source>
        <dbReference type="SAM" id="Phobius"/>
    </source>
</evidence>
<reference evidence="3" key="1">
    <citation type="journal article" date="2019" name="Int. J. Syst. Evol. Microbiol.">
        <title>The Global Catalogue of Microorganisms (GCM) 10K type strain sequencing project: providing services to taxonomists for standard genome sequencing and annotation.</title>
        <authorList>
            <consortium name="The Broad Institute Genomics Platform"/>
            <consortium name="The Broad Institute Genome Sequencing Center for Infectious Disease"/>
            <person name="Wu L."/>
            <person name="Ma J."/>
        </authorList>
    </citation>
    <scope>NUCLEOTIDE SEQUENCE [LARGE SCALE GENOMIC DNA]</scope>
    <source>
        <strain evidence="3">CCUG 42722</strain>
    </source>
</reference>
<feature type="transmembrane region" description="Helical" evidence="1">
    <location>
        <begin position="138"/>
        <end position="160"/>
    </location>
</feature>
<feature type="transmembrane region" description="Helical" evidence="1">
    <location>
        <begin position="221"/>
        <end position="242"/>
    </location>
</feature>
<feature type="transmembrane region" description="Helical" evidence="1">
    <location>
        <begin position="62"/>
        <end position="82"/>
    </location>
</feature>
<feature type="transmembrane region" description="Helical" evidence="1">
    <location>
        <begin position="21"/>
        <end position="42"/>
    </location>
</feature>
<feature type="transmembrane region" description="Helical" evidence="1">
    <location>
        <begin position="167"/>
        <end position="190"/>
    </location>
</feature>
<sequence>MTAVARSVRAEWLKFRSLPSNLVTASAAFALIIGLAAMLLSAQDGVGPVPAATATELLAGVAWAQFVLAVLAVVLICSEWASGTSRVTFLAVPNRWPVLAGKVFVVGAVGLVAGATGGGAAFALASATGIDLGAEPALVARLVAGAGLYLGTIAVLALGIGTIVRDLAGSILVVVVFLWVTPFAATVIPVPEVQELTLYLPTSAGLLLLAPDGASAELGPWGGYAVLLAWTAAALAGAVVALRARDV</sequence>
<accession>A0ABV9HAV0</accession>
<dbReference type="Proteomes" id="UP001596011">
    <property type="component" value="Unassembled WGS sequence"/>
</dbReference>
<evidence type="ECO:0008006" key="4">
    <source>
        <dbReference type="Google" id="ProtNLM"/>
    </source>
</evidence>
<evidence type="ECO:0000313" key="2">
    <source>
        <dbReference type="EMBL" id="MFC4627506.1"/>
    </source>
</evidence>
<proteinExistence type="predicted"/>
<keyword evidence="3" id="KW-1185">Reference proteome</keyword>
<dbReference type="EMBL" id="JBHSFI010000002">
    <property type="protein sequence ID" value="MFC4627506.1"/>
    <property type="molecule type" value="Genomic_DNA"/>
</dbReference>
<keyword evidence="1" id="KW-0812">Transmembrane</keyword>
<organism evidence="2 3">
    <name type="scientific">Promicromonospora alba</name>
    <dbReference type="NCBI Taxonomy" id="1616110"/>
    <lineage>
        <taxon>Bacteria</taxon>
        <taxon>Bacillati</taxon>
        <taxon>Actinomycetota</taxon>
        <taxon>Actinomycetes</taxon>
        <taxon>Micrococcales</taxon>
        <taxon>Promicromonosporaceae</taxon>
        <taxon>Promicromonospora</taxon>
    </lineage>
</organism>
<evidence type="ECO:0000313" key="3">
    <source>
        <dbReference type="Proteomes" id="UP001596011"/>
    </source>
</evidence>
<protein>
    <recommendedName>
        <fullName evidence="4">ABC-2 type transport system permease protein</fullName>
    </recommendedName>
</protein>
<keyword evidence="1" id="KW-0472">Membrane</keyword>
<gene>
    <name evidence="2" type="ORF">ACFO6V_04615</name>
</gene>
<keyword evidence="1" id="KW-1133">Transmembrane helix</keyword>
<dbReference type="RefSeq" id="WP_377132715.1">
    <property type="nucleotide sequence ID" value="NZ_JBHSFI010000002.1"/>
</dbReference>
<name>A0ABV9HAV0_9MICO</name>